<gene>
    <name evidence="12" type="ORF">HV819_02630</name>
</gene>
<dbReference type="PROSITE" id="PS50109">
    <property type="entry name" value="HIS_KIN"/>
    <property type="match status" value="1"/>
</dbReference>
<dbReference type="SUPFAM" id="SSF47384">
    <property type="entry name" value="Homodimeric domain of signal transducing histidine kinase"/>
    <property type="match status" value="1"/>
</dbReference>
<evidence type="ECO:0000256" key="8">
    <source>
        <dbReference type="SAM" id="Coils"/>
    </source>
</evidence>
<feature type="transmembrane region" description="Helical" evidence="9">
    <location>
        <begin position="141"/>
        <end position="158"/>
    </location>
</feature>
<dbReference type="Gene3D" id="3.30.565.10">
    <property type="entry name" value="Histidine kinase-like ATPase, C-terminal domain"/>
    <property type="match status" value="1"/>
</dbReference>
<organism evidence="12 13">
    <name type="scientific">Anaerococcus faecalis</name>
    <dbReference type="NCBI Taxonomy" id="2742993"/>
    <lineage>
        <taxon>Bacteria</taxon>
        <taxon>Bacillati</taxon>
        <taxon>Bacillota</taxon>
        <taxon>Tissierellia</taxon>
        <taxon>Tissierellales</taxon>
        <taxon>Peptoniphilaceae</taxon>
        <taxon>Anaerococcus</taxon>
    </lineage>
</organism>
<dbReference type="InterPro" id="IPR036890">
    <property type="entry name" value="HATPase_C_sf"/>
</dbReference>
<keyword evidence="9" id="KW-0812">Transmembrane</keyword>
<dbReference type="InterPro" id="IPR004358">
    <property type="entry name" value="Sig_transdc_His_kin-like_C"/>
</dbReference>
<evidence type="ECO:0000256" key="9">
    <source>
        <dbReference type="SAM" id="Phobius"/>
    </source>
</evidence>
<dbReference type="InterPro" id="IPR000014">
    <property type="entry name" value="PAS"/>
</dbReference>
<evidence type="ECO:0000256" key="1">
    <source>
        <dbReference type="ARBA" id="ARBA00000085"/>
    </source>
</evidence>
<dbReference type="SMART" id="SM00388">
    <property type="entry name" value="HisKA"/>
    <property type="match status" value="1"/>
</dbReference>
<feature type="domain" description="PAS" evidence="11">
    <location>
        <begin position="205"/>
        <end position="247"/>
    </location>
</feature>
<dbReference type="EC" id="2.7.13.3" evidence="3"/>
<name>A0ABX2N868_9FIRM</name>
<dbReference type="GO" id="GO:0016301">
    <property type="term" value="F:kinase activity"/>
    <property type="evidence" value="ECO:0007669"/>
    <property type="project" value="UniProtKB-KW"/>
</dbReference>
<dbReference type="InterPro" id="IPR003661">
    <property type="entry name" value="HisK_dim/P_dom"/>
</dbReference>
<evidence type="ECO:0000256" key="6">
    <source>
        <dbReference type="ARBA" id="ARBA00022777"/>
    </source>
</evidence>
<dbReference type="Gene3D" id="3.30.450.20">
    <property type="entry name" value="PAS domain"/>
    <property type="match status" value="1"/>
</dbReference>
<keyword evidence="9" id="KW-1133">Transmembrane helix</keyword>
<reference evidence="12 13" key="1">
    <citation type="submission" date="2020-06" db="EMBL/GenBank/DDBJ databases">
        <title>Anaerococcus sp. nov., isolated form swine feces.</title>
        <authorList>
            <person name="Yu S."/>
        </authorList>
    </citation>
    <scope>NUCLEOTIDE SEQUENCE [LARGE SCALE GENOMIC DNA]</scope>
    <source>
        <strain evidence="12 13">AGMB00486</strain>
    </source>
</reference>
<keyword evidence="5" id="KW-0808">Transferase</keyword>
<dbReference type="Gene3D" id="1.10.287.130">
    <property type="match status" value="1"/>
</dbReference>
<dbReference type="PANTHER" id="PTHR45453">
    <property type="entry name" value="PHOSPHATE REGULON SENSOR PROTEIN PHOR"/>
    <property type="match status" value="1"/>
</dbReference>
<dbReference type="CDD" id="cd00075">
    <property type="entry name" value="HATPase"/>
    <property type="match status" value="1"/>
</dbReference>
<evidence type="ECO:0000313" key="12">
    <source>
        <dbReference type="EMBL" id="NVF10891.1"/>
    </source>
</evidence>
<feature type="transmembrane region" description="Helical" evidence="9">
    <location>
        <begin position="9"/>
        <end position="29"/>
    </location>
</feature>
<comment type="catalytic activity">
    <reaction evidence="1">
        <text>ATP + protein L-histidine = ADP + protein N-phospho-L-histidine.</text>
        <dbReference type="EC" id="2.7.13.3"/>
    </reaction>
</comment>
<dbReference type="CDD" id="cd00082">
    <property type="entry name" value="HisKA"/>
    <property type="match status" value="1"/>
</dbReference>
<keyword evidence="6 12" id="KW-0418">Kinase</keyword>
<dbReference type="PROSITE" id="PS50112">
    <property type="entry name" value="PAS"/>
    <property type="match status" value="1"/>
</dbReference>
<feature type="coiled-coil region" evidence="8">
    <location>
        <begin position="191"/>
        <end position="218"/>
    </location>
</feature>
<evidence type="ECO:0000313" key="13">
    <source>
        <dbReference type="Proteomes" id="UP000540919"/>
    </source>
</evidence>
<evidence type="ECO:0000256" key="2">
    <source>
        <dbReference type="ARBA" id="ARBA00004370"/>
    </source>
</evidence>
<evidence type="ECO:0000256" key="5">
    <source>
        <dbReference type="ARBA" id="ARBA00022679"/>
    </source>
</evidence>
<comment type="subcellular location">
    <subcellularLocation>
        <location evidence="2">Membrane</location>
    </subcellularLocation>
</comment>
<evidence type="ECO:0000256" key="7">
    <source>
        <dbReference type="ARBA" id="ARBA00023012"/>
    </source>
</evidence>
<dbReference type="InterPro" id="IPR003594">
    <property type="entry name" value="HATPase_dom"/>
</dbReference>
<evidence type="ECO:0000256" key="4">
    <source>
        <dbReference type="ARBA" id="ARBA00022553"/>
    </source>
</evidence>
<keyword evidence="7" id="KW-0902">Two-component regulatory system</keyword>
<dbReference type="InterPro" id="IPR036097">
    <property type="entry name" value="HisK_dim/P_sf"/>
</dbReference>
<evidence type="ECO:0000259" key="11">
    <source>
        <dbReference type="PROSITE" id="PS50112"/>
    </source>
</evidence>
<keyword evidence="13" id="KW-1185">Reference proteome</keyword>
<keyword evidence="8" id="KW-0175">Coiled coil</keyword>
<dbReference type="Proteomes" id="UP000540919">
    <property type="component" value="Unassembled WGS sequence"/>
</dbReference>
<evidence type="ECO:0000256" key="3">
    <source>
        <dbReference type="ARBA" id="ARBA00012438"/>
    </source>
</evidence>
<comment type="caution">
    <text evidence="12">The sequence shown here is derived from an EMBL/GenBank/DDBJ whole genome shotgun (WGS) entry which is preliminary data.</text>
</comment>
<dbReference type="Pfam" id="PF02518">
    <property type="entry name" value="HATPase_c"/>
    <property type="match status" value="1"/>
</dbReference>
<protein>
    <recommendedName>
        <fullName evidence="3">histidine kinase</fullName>
        <ecNumber evidence="3">2.7.13.3</ecNumber>
    </recommendedName>
</protein>
<dbReference type="SMART" id="SM00387">
    <property type="entry name" value="HATPase_c"/>
    <property type="match status" value="1"/>
</dbReference>
<dbReference type="InterPro" id="IPR005467">
    <property type="entry name" value="His_kinase_dom"/>
</dbReference>
<dbReference type="InterPro" id="IPR050351">
    <property type="entry name" value="BphY/WalK/GraS-like"/>
</dbReference>
<sequence length="540" mass="63041">MKKIINRNINIIFTSLIILCLVITNFLSYKDKVKAQEEFIMSSLGFLSYREISSNELKKFKENFNDLEILLKNEDGQIIYDSGINKIKIKNYEFENNNMVKKSKKNYFSYNTNLYAMKINNKILAIGFKSQSFINYLIRRTHIYLLAIVFILFINKILSKSIYRDLLFQFKDLFKNSETFDEFSNNPKEFLLKEKNKIENLEAQNESLLSKIMNIEKITSNMEEGFIYFDKNGKIIIINDQAKNLLGVGDDVKIDNLIDNDDYKLTLRQTKLLKKGKDIDLDLDEISVKLFIDPIVYEDIDSYIILIIDDSKNKKAEVMRREFTANVTHELKSPLTSINGYAELIATGLAKNDDVKKFGKIINEEGNRLLNIIDDILKLSKLDEENLEEGRTIINVKDIADKVVIKFKRISDKKNIEVINEINDIFIRTHESLFTDLITNIYENAIKYNKVNGKIFLKYQVYKRNTNLIIEDTGIGIKREDTKRIFERFYVADKQRTRTLKSTGLGLSIVKHICDYLNYNIKVESKYGYGTRFVISIPNN</sequence>
<proteinExistence type="predicted"/>
<keyword evidence="4" id="KW-0597">Phosphoprotein</keyword>
<dbReference type="EMBL" id="JABVBA010000002">
    <property type="protein sequence ID" value="NVF10891.1"/>
    <property type="molecule type" value="Genomic_DNA"/>
</dbReference>
<accession>A0ABX2N868</accession>
<dbReference type="Pfam" id="PF00512">
    <property type="entry name" value="HisKA"/>
    <property type="match status" value="1"/>
</dbReference>
<feature type="domain" description="Histidine kinase" evidence="10">
    <location>
        <begin position="326"/>
        <end position="540"/>
    </location>
</feature>
<dbReference type="RefSeq" id="WP_176269438.1">
    <property type="nucleotide sequence ID" value="NZ_JABVBA010000002.1"/>
</dbReference>
<dbReference type="PANTHER" id="PTHR45453:SF1">
    <property type="entry name" value="PHOSPHATE REGULON SENSOR PROTEIN PHOR"/>
    <property type="match status" value="1"/>
</dbReference>
<keyword evidence="9" id="KW-0472">Membrane</keyword>
<evidence type="ECO:0000259" key="10">
    <source>
        <dbReference type="PROSITE" id="PS50109"/>
    </source>
</evidence>
<dbReference type="PRINTS" id="PR00344">
    <property type="entry name" value="BCTRLSENSOR"/>
</dbReference>
<dbReference type="SUPFAM" id="SSF55874">
    <property type="entry name" value="ATPase domain of HSP90 chaperone/DNA topoisomerase II/histidine kinase"/>
    <property type="match status" value="1"/>
</dbReference>